<feature type="region of interest" description="Disordered" evidence="7">
    <location>
        <begin position="764"/>
        <end position="787"/>
    </location>
</feature>
<evidence type="ECO:0000256" key="5">
    <source>
        <dbReference type="ARBA" id="ARBA00022989"/>
    </source>
</evidence>
<feature type="compositionally biased region" description="Basic and acidic residues" evidence="7">
    <location>
        <begin position="297"/>
        <end position="307"/>
    </location>
</feature>
<dbReference type="InterPro" id="IPR022257">
    <property type="entry name" value="PHM7_ext"/>
</dbReference>
<feature type="compositionally biased region" description="Polar residues" evidence="7">
    <location>
        <begin position="219"/>
        <end position="232"/>
    </location>
</feature>
<feature type="transmembrane region" description="Helical" evidence="8">
    <location>
        <begin position="615"/>
        <end position="637"/>
    </location>
</feature>
<feature type="domain" description="CSC1/OSCA1-like N-terminal transmembrane" evidence="11">
    <location>
        <begin position="15"/>
        <end position="168"/>
    </location>
</feature>
<reference evidence="13" key="1">
    <citation type="submission" date="2023-02" db="EMBL/GenBank/DDBJ databases">
        <title>Identification and recombinant expression of a fungal hydrolase from Papiliotrema laurentii that hydrolyzes apple cutin and clears colloidal polyester polyurethane.</title>
        <authorList>
            <consortium name="DOE Joint Genome Institute"/>
            <person name="Roman V.A."/>
            <person name="Bojanowski C."/>
            <person name="Crable B.R."/>
            <person name="Wagner D.N."/>
            <person name="Hung C.S."/>
            <person name="Nadeau L.J."/>
            <person name="Schratz L."/>
            <person name="Haridas S."/>
            <person name="Pangilinan J."/>
            <person name="Lipzen A."/>
            <person name="Na H."/>
            <person name="Yan M."/>
            <person name="Ng V."/>
            <person name="Grigoriev I.V."/>
            <person name="Spatafora J.W."/>
            <person name="Barlow D."/>
            <person name="Biffinger J."/>
            <person name="Kelley-Loughnane N."/>
            <person name="Varaljay V.A."/>
            <person name="Crookes-Goodson W.J."/>
        </authorList>
    </citation>
    <scope>NUCLEOTIDE SEQUENCE</scope>
    <source>
        <strain evidence="13">5307AH</strain>
    </source>
</reference>
<feature type="transmembrane region" description="Helical" evidence="8">
    <location>
        <begin position="426"/>
        <end position="445"/>
    </location>
</feature>
<proteinExistence type="inferred from homology"/>
<accession>A0AAD9L6W1</accession>
<feature type="region of interest" description="Disordered" evidence="7">
    <location>
        <begin position="289"/>
        <end position="308"/>
    </location>
</feature>
<dbReference type="AlphaFoldDB" id="A0AAD9L6W1"/>
<feature type="transmembrane region" description="Helical" evidence="8">
    <location>
        <begin position="520"/>
        <end position="542"/>
    </location>
</feature>
<feature type="transmembrane region" description="Helical" evidence="8">
    <location>
        <begin position="105"/>
        <end position="127"/>
    </location>
</feature>
<evidence type="ECO:0000256" key="4">
    <source>
        <dbReference type="ARBA" id="ARBA00022692"/>
    </source>
</evidence>
<feature type="transmembrane region" description="Helical" evidence="8">
    <location>
        <begin position="712"/>
        <end position="734"/>
    </location>
</feature>
<evidence type="ECO:0000256" key="3">
    <source>
        <dbReference type="ARBA" id="ARBA00022448"/>
    </source>
</evidence>
<sequence>MSNTNADTNAATTESFVAALVTAGITVGAFTGAWLILHSRKGLNRVFQPRVELAPESKRPEPLPSNILAYWRKVFSVPDQEIIVANGVDAYFFVRFLKVFGLQMLVPYVILTFAICIPISVISPNAGQTGLNKLTFGNVPRSDQVRHVGHFLVAIILMSWTLFILWREYNHFVEIRQAWLSSPQHMSLARTRTIVLGNLPSDINSESAIKELGGVVSRLTGSQGPRPSNVTDGTVVAGRNNSPGSESDVGGIRQVWMTKKVKPVEKVWEDRDKEVARLEAGSSKLAKLANKNQRKGKTPEKQGHYDEENSNGYIADRFVLPKKRPTWKQGLLGLIGKKMDLDSSPVFIREKNEELEKLRADQSNLENGNTAFVRFDSQTEAHAFARLISSTSKSRRLIETGVELVPEDVQWSNISMNAYQRKVRTAISWGLTVGLIIIWAIPVAFVGAVSNVDTLCVKAPWLAWVCELPPAALGIIKGVLPPALLAVLFMLLPIFLRLLVRLQGEVRRSQIELKLFSRFWLFQVIHGFLIITFSSGLISALSNLGGTASAVPTMLADRLPNASIFFLTFILVSTFTAAAKAYSRAIPTIMLGVQRILPGGTPRKAFLQRYKMDQFMWATTWPPIALLICISIVYSVIQPVMTLLTLVAFIFLYAAHKYLLYWTADQPDSLETGGLFYIRALRTVFVALYLEGVCLAGLFFLSSDENNKRSTTGLACGAIMVVMIVIVAALQTYIDWFRFKKDYLVYAHSSTTVKHSLSKTGFEKTGQAQVGPEQEDEMAGPELGNTSGFHERAFEHPALWKKQPVVWLAEDPLGIGKLESKRINEAGVESSTEFATMNEKGVIEVSRGPPDEAWYGGYTAQ</sequence>
<keyword evidence="4 8" id="KW-0812">Transmembrane</keyword>
<dbReference type="EMBL" id="JAODAN010000003">
    <property type="protein sequence ID" value="KAK1925671.1"/>
    <property type="molecule type" value="Genomic_DNA"/>
</dbReference>
<feature type="region of interest" description="Disordered" evidence="7">
    <location>
        <begin position="218"/>
        <end position="249"/>
    </location>
</feature>
<feature type="domain" description="CSC1/OSCA1-like 7TM region" evidence="9">
    <location>
        <begin position="424"/>
        <end position="699"/>
    </location>
</feature>
<dbReference type="GO" id="GO:0005227">
    <property type="term" value="F:calcium-activated cation channel activity"/>
    <property type="evidence" value="ECO:0007669"/>
    <property type="project" value="InterPro"/>
</dbReference>
<evidence type="ECO:0000256" key="6">
    <source>
        <dbReference type="ARBA" id="ARBA00023136"/>
    </source>
</evidence>
<keyword evidence="6 8" id="KW-0472">Membrane</keyword>
<evidence type="ECO:0000256" key="2">
    <source>
        <dbReference type="ARBA" id="ARBA00007779"/>
    </source>
</evidence>
<gene>
    <name evidence="13" type="ORF">DB88DRAFT_484712</name>
</gene>
<feature type="transmembrane region" description="Helical" evidence="8">
    <location>
        <begin position="16"/>
        <end position="37"/>
    </location>
</feature>
<dbReference type="Pfam" id="PF13967">
    <property type="entry name" value="RSN1_TM"/>
    <property type="match status" value="1"/>
</dbReference>
<evidence type="ECO:0000259" key="10">
    <source>
        <dbReference type="Pfam" id="PF12621"/>
    </source>
</evidence>
<keyword evidence="14" id="KW-1185">Reference proteome</keyword>
<feature type="transmembrane region" description="Helical" evidence="8">
    <location>
        <begin position="479"/>
        <end position="500"/>
    </location>
</feature>
<protein>
    <submittedName>
        <fullName evidence="13">Membrane protein</fullName>
    </submittedName>
</protein>
<keyword evidence="3" id="KW-0813">Transport</keyword>
<name>A0AAD9L6W1_PAPLA</name>
<feature type="transmembrane region" description="Helical" evidence="8">
    <location>
        <begin position="643"/>
        <end position="664"/>
    </location>
</feature>
<keyword evidence="5 8" id="KW-1133">Transmembrane helix</keyword>
<organism evidence="13 14">
    <name type="scientific">Papiliotrema laurentii</name>
    <name type="common">Cryptococcus laurentii</name>
    <dbReference type="NCBI Taxonomy" id="5418"/>
    <lineage>
        <taxon>Eukaryota</taxon>
        <taxon>Fungi</taxon>
        <taxon>Dikarya</taxon>
        <taxon>Basidiomycota</taxon>
        <taxon>Agaricomycotina</taxon>
        <taxon>Tremellomycetes</taxon>
        <taxon>Tremellales</taxon>
        <taxon>Rhynchogastremaceae</taxon>
        <taxon>Papiliotrema</taxon>
    </lineage>
</organism>
<dbReference type="InterPro" id="IPR003864">
    <property type="entry name" value="CSC1/OSCA1-like_7TM"/>
</dbReference>
<feature type="domain" description="10TM putative phosphate transporter extracellular tail" evidence="10">
    <location>
        <begin position="787"/>
        <end position="851"/>
    </location>
</feature>
<evidence type="ECO:0000259" key="11">
    <source>
        <dbReference type="Pfam" id="PF13967"/>
    </source>
</evidence>
<dbReference type="InterPro" id="IPR045122">
    <property type="entry name" value="Csc1-like"/>
</dbReference>
<feature type="transmembrane region" description="Helical" evidence="8">
    <location>
        <begin position="676"/>
        <end position="700"/>
    </location>
</feature>
<evidence type="ECO:0000313" key="14">
    <source>
        <dbReference type="Proteomes" id="UP001182556"/>
    </source>
</evidence>
<evidence type="ECO:0000256" key="1">
    <source>
        <dbReference type="ARBA" id="ARBA00004141"/>
    </source>
</evidence>
<evidence type="ECO:0000259" key="9">
    <source>
        <dbReference type="Pfam" id="PF02714"/>
    </source>
</evidence>
<dbReference type="InterPro" id="IPR032880">
    <property type="entry name" value="CSC1/OSCA1-like_N"/>
</dbReference>
<feature type="transmembrane region" description="Helical" evidence="8">
    <location>
        <begin position="147"/>
        <end position="166"/>
    </location>
</feature>
<dbReference type="Pfam" id="PF12621">
    <property type="entry name" value="PHM7_ext"/>
    <property type="match status" value="1"/>
</dbReference>
<evidence type="ECO:0000259" key="12">
    <source>
        <dbReference type="Pfam" id="PF14703"/>
    </source>
</evidence>
<comment type="subcellular location">
    <subcellularLocation>
        <location evidence="1">Membrane</location>
        <topology evidence="1">Multi-pass membrane protein</topology>
    </subcellularLocation>
</comment>
<dbReference type="Proteomes" id="UP001182556">
    <property type="component" value="Unassembled WGS sequence"/>
</dbReference>
<evidence type="ECO:0000313" key="13">
    <source>
        <dbReference type="EMBL" id="KAK1925671.1"/>
    </source>
</evidence>
<evidence type="ECO:0000256" key="7">
    <source>
        <dbReference type="SAM" id="MobiDB-lite"/>
    </source>
</evidence>
<dbReference type="Pfam" id="PF14703">
    <property type="entry name" value="PHM7_cyt"/>
    <property type="match status" value="1"/>
</dbReference>
<dbReference type="PANTHER" id="PTHR13018:SF143">
    <property type="entry name" value="CSC1_OSCA1-LIKE 7TM REGION DOMAIN-CONTAINING PROTEIN"/>
    <property type="match status" value="1"/>
</dbReference>
<evidence type="ECO:0000256" key="8">
    <source>
        <dbReference type="SAM" id="Phobius"/>
    </source>
</evidence>
<dbReference type="GO" id="GO:0005886">
    <property type="term" value="C:plasma membrane"/>
    <property type="evidence" value="ECO:0007669"/>
    <property type="project" value="TreeGrafter"/>
</dbReference>
<dbReference type="Pfam" id="PF02714">
    <property type="entry name" value="RSN1_7TM"/>
    <property type="match status" value="1"/>
</dbReference>
<feature type="transmembrane region" description="Helical" evidence="8">
    <location>
        <begin position="562"/>
        <end position="582"/>
    </location>
</feature>
<comment type="similarity">
    <text evidence="2">Belongs to the CSC1 (TC 1.A.17) family.</text>
</comment>
<comment type="caution">
    <text evidence="13">The sequence shown here is derived from an EMBL/GenBank/DDBJ whole genome shotgun (WGS) entry which is preliminary data.</text>
</comment>
<dbReference type="InterPro" id="IPR027815">
    <property type="entry name" value="CSC1/OSCA1-like_cyt"/>
</dbReference>
<feature type="domain" description="CSC1/OSCA1-like cytosolic" evidence="12">
    <location>
        <begin position="252"/>
        <end position="413"/>
    </location>
</feature>
<dbReference type="PANTHER" id="PTHR13018">
    <property type="entry name" value="PROBABLE MEMBRANE PROTEIN DUF221-RELATED"/>
    <property type="match status" value="1"/>
</dbReference>